<protein>
    <recommendedName>
        <fullName evidence="4">CCHC-type domain-containing protein</fullName>
    </recommendedName>
</protein>
<comment type="caution">
    <text evidence="2">The sequence shown here is derived from an EMBL/GenBank/DDBJ whole genome shotgun (WGS) entry which is preliminary data.</text>
</comment>
<evidence type="ECO:0000256" key="1">
    <source>
        <dbReference type="SAM" id="MobiDB-lite"/>
    </source>
</evidence>
<dbReference type="PANTHER" id="PTHR33325">
    <property type="entry name" value="ZINC FINGER, CCHC-TYPE-RELATED"/>
    <property type="match status" value="1"/>
</dbReference>
<feature type="region of interest" description="Disordered" evidence="1">
    <location>
        <begin position="1"/>
        <end position="72"/>
    </location>
</feature>
<proteinExistence type="predicted"/>
<dbReference type="PANTHER" id="PTHR33325:SF11">
    <property type="entry name" value="COLD SHOCK DOMAIN-CONTAINING PROTEIN 4-LIKE"/>
    <property type="match status" value="1"/>
</dbReference>
<dbReference type="EMBL" id="JAIQCV010000005">
    <property type="protein sequence ID" value="KAH1096529.1"/>
    <property type="molecule type" value="Genomic_DNA"/>
</dbReference>
<keyword evidence="3" id="KW-1185">Reference proteome</keyword>
<feature type="compositionally biased region" description="Basic and acidic residues" evidence="1">
    <location>
        <begin position="58"/>
        <end position="72"/>
    </location>
</feature>
<reference evidence="2 3" key="1">
    <citation type="journal article" date="2021" name="Plant Biotechnol. J.">
        <title>Multi-omics assisted identification of the key and species-specific regulatory components of drought-tolerant mechanisms in Gossypium stocksii.</title>
        <authorList>
            <person name="Yu D."/>
            <person name="Ke L."/>
            <person name="Zhang D."/>
            <person name="Wu Y."/>
            <person name="Sun Y."/>
            <person name="Mei J."/>
            <person name="Sun J."/>
            <person name="Sun Y."/>
        </authorList>
    </citation>
    <scope>NUCLEOTIDE SEQUENCE [LARGE SCALE GENOMIC DNA]</scope>
    <source>
        <strain evidence="3">cv. E1</strain>
        <tissue evidence="2">Leaf</tissue>
    </source>
</reference>
<evidence type="ECO:0008006" key="4">
    <source>
        <dbReference type="Google" id="ProtNLM"/>
    </source>
</evidence>
<organism evidence="2 3">
    <name type="scientific">Gossypium stocksii</name>
    <dbReference type="NCBI Taxonomy" id="47602"/>
    <lineage>
        <taxon>Eukaryota</taxon>
        <taxon>Viridiplantae</taxon>
        <taxon>Streptophyta</taxon>
        <taxon>Embryophyta</taxon>
        <taxon>Tracheophyta</taxon>
        <taxon>Spermatophyta</taxon>
        <taxon>Magnoliopsida</taxon>
        <taxon>eudicotyledons</taxon>
        <taxon>Gunneridae</taxon>
        <taxon>Pentapetalae</taxon>
        <taxon>rosids</taxon>
        <taxon>malvids</taxon>
        <taxon>Malvales</taxon>
        <taxon>Malvaceae</taxon>
        <taxon>Malvoideae</taxon>
        <taxon>Gossypium</taxon>
    </lineage>
</organism>
<accession>A0A9D4A8D8</accession>
<sequence>MKNHESRLTSSAPFPEANVTSYNRKDKDHASSCGRGHGRDRSQGHGRERCGLFRNTHQKWDHKDGKNDKDTTGKVESLCYRCRGKNHWSCTCRTPKHLVELYQQSLKDKGKKI</sequence>
<evidence type="ECO:0000313" key="3">
    <source>
        <dbReference type="Proteomes" id="UP000828251"/>
    </source>
</evidence>
<dbReference type="AlphaFoldDB" id="A0A9D4A8D8"/>
<feature type="compositionally biased region" description="Basic and acidic residues" evidence="1">
    <location>
        <begin position="37"/>
        <end position="51"/>
    </location>
</feature>
<dbReference type="OrthoDB" id="1000862at2759"/>
<gene>
    <name evidence="2" type="ORF">J1N35_013450</name>
</gene>
<name>A0A9D4A8D8_9ROSI</name>
<dbReference type="Proteomes" id="UP000828251">
    <property type="component" value="Unassembled WGS sequence"/>
</dbReference>
<evidence type="ECO:0000313" key="2">
    <source>
        <dbReference type="EMBL" id="KAH1096529.1"/>
    </source>
</evidence>
<feature type="compositionally biased region" description="Polar residues" evidence="1">
    <location>
        <begin position="8"/>
        <end position="22"/>
    </location>
</feature>